<keyword evidence="1" id="KW-0378">Hydrolase</keyword>
<feature type="compositionally biased region" description="Pro residues" evidence="3">
    <location>
        <begin position="699"/>
        <end position="708"/>
    </location>
</feature>
<dbReference type="PANTHER" id="PTHR42776">
    <property type="entry name" value="SERINE PEPTIDASE S9 FAMILY MEMBER"/>
    <property type="match status" value="1"/>
</dbReference>
<keyword evidence="2" id="KW-0645">Protease</keyword>
<dbReference type="Pfam" id="PF00326">
    <property type="entry name" value="Peptidase_S9"/>
    <property type="match status" value="1"/>
</dbReference>
<dbReference type="Pfam" id="PF07676">
    <property type="entry name" value="PD40"/>
    <property type="match status" value="1"/>
</dbReference>
<proteinExistence type="predicted"/>
<evidence type="ECO:0000259" key="4">
    <source>
        <dbReference type="Pfam" id="PF00326"/>
    </source>
</evidence>
<comment type="caution">
    <text evidence="5">The sequence shown here is derived from an EMBL/GenBank/DDBJ whole genome shotgun (WGS) entry which is preliminary data.</text>
</comment>
<keyword evidence="6" id="KW-1185">Reference proteome</keyword>
<dbReference type="PRINTS" id="PR00862">
    <property type="entry name" value="PROLIGOPTASE"/>
</dbReference>
<evidence type="ECO:0000256" key="1">
    <source>
        <dbReference type="ARBA" id="ARBA00022801"/>
    </source>
</evidence>
<evidence type="ECO:0000256" key="2">
    <source>
        <dbReference type="ARBA" id="ARBA00022825"/>
    </source>
</evidence>
<dbReference type="Gene3D" id="2.120.10.30">
    <property type="entry name" value="TolB, C-terminal domain"/>
    <property type="match status" value="1"/>
</dbReference>
<keyword evidence="2" id="KW-0720">Serine protease</keyword>
<dbReference type="GO" id="GO:0004252">
    <property type="term" value="F:serine-type endopeptidase activity"/>
    <property type="evidence" value="ECO:0007669"/>
    <property type="project" value="InterPro"/>
</dbReference>
<dbReference type="AlphaFoldDB" id="A0A918Y269"/>
<organism evidence="5 6">
    <name type="scientific">Streptomyces naganishii JCM 4654</name>
    <dbReference type="NCBI Taxonomy" id="1306179"/>
    <lineage>
        <taxon>Bacteria</taxon>
        <taxon>Bacillati</taxon>
        <taxon>Actinomycetota</taxon>
        <taxon>Actinomycetes</taxon>
        <taxon>Kitasatosporales</taxon>
        <taxon>Streptomycetaceae</taxon>
        <taxon>Streptomyces</taxon>
    </lineage>
</organism>
<dbReference type="InterPro" id="IPR029058">
    <property type="entry name" value="AB_hydrolase_fold"/>
</dbReference>
<reference evidence="5" key="1">
    <citation type="journal article" date="2014" name="Int. J. Syst. Evol. Microbiol.">
        <title>Complete genome sequence of Corynebacterium casei LMG S-19264T (=DSM 44701T), isolated from a smear-ripened cheese.</title>
        <authorList>
            <consortium name="US DOE Joint Genome Institute (JGI-PGF)"/>
            <person name="Walter F."/>
            <person name="Albersmeier A."/>
            <person name="Kalinowski J."/>
            <person name="Ruckert C."/>
        </authorList>
    </citation>
    <scope>NUCLEOTIDE SEQUENCE</scope>
    <source>
        <strain evidence="5">JCM 4654</strain>
    </source>
</reference>
<dbReference type="Gene3D" id="3.40.50.1820">
    <property type="entry name" value="alpha/beta hydrolase"/>
    <property type="match status" value="1"/>
</dbReference>
<gene>
    <name evidence="5" type="ORF">GCM10010508_19610</name>
</gene>
<feature type="compositionally biased region" description="Pro residues" evidence="3">
    <location>
        <begin position="407"/>
        <end position="417"/>
    </location>
</feature>
<feature type="domain" description="Peptidase S9 prolyl oligopeptidase catalytic" evidence="4">
    <location>
        <begin position="760"/>
        <end position="959"/>
    </location>
</feature>
<dbReference type="InterPro" id="IPR002470">
    <property type="entry name" value="Peptidase_S9A"/>
</dbReference>
<reference evidence="5" key="2">
    <citation type="submission" date="2020-09" db="EMBL/GenBank/DDBJ databases">
        <authorList>
            <person name="Sun Q."/>
            <person name="Ohkuma M."/>
        </authorList>
    </citation>
    <scope>NUCLEOTIDE SEQUENCE</scope>
    <source>
        <strain evidence="5">JCM 4654</strain>
    </source>
</reference>
<feature type="compositionally biased region" description="Low complexity" evidence="3">
    <location>
        <begin position="135"/>
        <end position="184"/>
    </location>
</feature>
<feature type="compositionally biased region" description="Basic and acidic residues" evidence="3">
    <location>
        <begin position="1"/>
        <end position="10"/>
    </location>
</feature>
<evidence type="ECO:0000256" key="3">
    <source>
        <dbReference type="SAM" id="MobiDB-lite"/>
    </source>
</evidence>
<dbReference type="SUPFAM" id="SSF53474">
    <property type="entry name" value="alpha/beta-Hydrolases"/>
    <property type="match status" value="1"/>
</dbReference>
<accession>A0A918Y269</accession>
<feature type="compositionally biased region" description="Low complexity" evidence="3">
    <location>
        <begin position="88"/>
        <end position="107"/>
    </location>
</feature>
<dbReference type="EMBL" id="BMVF01000004">
    <property type="protein sequence ID" value="GHD87447.1"/>
    <property type="molecule type" value="Genomic_DNA"/>
</dbReference>
<feature type="compositionally biased region" description="Low complexity" evidence="3">
    <location>
        <begin position="11"/>
        <end position="65"/>
    </location>
</feature>
<protein>
    <recommendedName>
        <fullName evidence="4">Peptidase S9 prolyl oligopeptidase catalytic domain-containing protein</fullName>
    </recommendedName>
</protein>
<feature type="region of interest" description="Disordered" evidence="3">
    <location>
        <begin position="689"/>
        <end position="710"/>
    </location>
</feature>
<dbReference type="InterPro" id="IPR001375">
    <property type="entry name" value="Peptidase_S9_cat"/>
</dbReference>
<sequence length="960" mass="98921">MAADPRDHLTPAHTPTDATAPAHAPRPAPGAASGADRARRAGAADGTTPARAEPPEAGTGAAATDTRADRDGTDAPPGTPLRAEPPEAGSRVASAAGAKVAATDTRAVQGDTEQPPGTAARAEPPAADPSTGATDAPAEDLAGTAAAAPGTAARAEGPVVAAAAAPVRAGAAAAPARADAPDAAGRADESAGTVAAPGTAEGLADRARPLPGRDVVDRVRGVRATELPGGEGPVTAQPAPEPVWLPDNAVPLDAVPRLLTSHGCWYPSADPGGRNAAFICDRAGVPQLWTGPVDGDGVHLLDAEPHPVTEVAWSPDGRWIAYTTAPGGGEHTRVLCVRPDGTGRRILAGGEPGSSAHLGCWTRDGTALAVTVAEAPVPAAPQPPAAAEPGPVSGRTDDGGSPYAGSPAPPAGSPAPHPEGWTHRDGRATLLGVPPRAAPPAPGPGTGGSRTAGGAEPSPRTLSAYLVDPDGSAAPVLLASEREAATLRVCDLSRDGRLALLRRGPRGRREALVVRMADQRVTCSMPVADGDPWIGGFSHDGRTVWLRSDHGREFAALYAVGLGPRGARYGQTVASQRTGAGLELLALDHNGRGAVLSWNMRGVSELEVATLLPARRPARIPTAAPAPAGPGPAAPAVIASRTVPLPHEVVTRVAASADPDAPVVALSGSQRRPGVWWLPQGAALRTPWSSRDEDVAPGSHPPVRPVPLRPTARDGLALGGWYYRAPGRSPGAPAPCVVHLHGGPEEQERPVFEPLFHELLGRGLDVFAPDVRGSSGYGRSFVDADLGRGRFAAIDDVADCVAHAVLQGLADPRRLAVMGHSYGGYLTLASLVWHPDLFRTGVAVCGMSDFATFFAGTEPWIAQSAAHKYGHPERDRELLRELSPMSRIDELRVPVLAVHGEHDTNVPPGESEQFVRAARERGVEAAMLVLRDEGHYFRRADNRRTFRRAAADWIQRHLGG</sequence>
<dbReference type="GO" id="GO:0006508">
    <property type="term" value="P:proteolysis"/>
    <property type="evidence" value="ECO:0007669"/>
    <property type="project" value="InterPro"/>
</dbReference>
<name>A0A918Y269_9ACTN</name>
<dbReference type="Proteomes" id="UP000608955">
    <property type="component" value="Unassembled WGS sequence"/>
</dbReference>
<dbReference type="InterPro" id="IPR011042">
    <property type="entry name" value="6-blade_b-propeller_TolB-like"/>
</dbReference>
<feature type="region of interest" description="Disordered" evidence="3">
    <location>
        <begin position="379"/>
        <end position="464"/>
    </location>
</feature>
<feature type="region of interest" description="Disordered" evidence="3">
    <location>
        <begin position="1"/>
        <end position="214"/>
    </location>
</feature>
<dbReference type="SUPFAM" id="SSF50993">
    <property type="entry name" value="Peptidase/esterase 'gauge' domain"/>
    <property type="match status" value="1"/>
</dbReference>
<evidence type="ECO:0000313" key="5">
    <source>
        <dbReference type="EMBL" id="GHD87447.1"/>
    </source>
</evidence>
<dbReference type="PANTHER" id="PTHR42776:SF27">
    <property type="entry name" value="DIPEPTIDYL PEPTIDASE FAMILY MEMBER 6"/>
    <property type="match status" value="1"/>
</dbReference>
<evidence type="ECO:0000313" key="6">
    <source>
        <dbReference type="Proteomes" id="UP000608955"/>
    </source>
</evidence>
<dbReference type="InterPro" id="IPR011659">
    <property type="entry name" value="WD40"/>
</dbReference>